<dbReference type="OrthoDB" id="9778545at2"/>
<feature type="domain" description="L,D-TPase catalytic" evidence="9">
    <location>
        <begin position="178"/>
        <end position="352"/>
    </location>
</feature>
<dbReference type="GO" id="GO:0009252">
    <property type="term" value="P:peptidoglycan biosynthetic process"/>
    <property type="evidence" value="ECO:0007669"/>
    <property type="project" value="UniProtKB-UniPathway"/>
</dbReference>
<dbReference type="Gene3D" id="1.10.101.10">
    <property type="entry name" value="PGBD-like superfamily/PGBD"/>
    <property type="match status" value="1"/>
</dbReference>
<keyword evidence="3" id="KW-0808">Transferase</keyword>
<evidence type="ECO:0000256" key="8">
    <source>
        <dbReference type="SAM" id="SignalP"/>
    </source>
</evidence>
<evidence type="ECO:0000256" key="3">
    <source>
        <dbReference type="ARBA" id="ARBA00022679"/>
    </source>
</evidence>
<dbReference type="InterPro" id="IPR002477">
    <property type="entry name" value="Peptidoglycan-bd-like"/>
</dbReference>
<accession>A0A1G5NIM8</accession>
<reference evidence="10 11" key="1">
    <citation type="submission" date="2016-10" db="EMBL/GenBank/DDBJ databases">
        <authorList>
            <person name="de Groot N.N."/>
        </authorList>
    </citation>
    <scope>NUCLEOTIDE SEQUENCE [LARGE SCALE GENOMIC DNA]</scope>
    <source>
        <strain evidence="10 11">DSM 2698</strain>
    </source>
</reference>
<dbReference type="CDD" id="cd16913">
    <property type="entry name" value="YkuD_like"/>
    <property type="match status" value="1"/>
</dbReference>
<name>A0A1G5NIM8_AFIMA</name>
<dbReference type="InterPro" id="IPR038063">
    <property type="entry name" value="Transpep_catalytic_dom"/>
</dbReference>
<gene>
    <name evidence="10" type="ORF">SAMN03080610_02137</name>
</gene>
<dbReference type="EMBL" id="FMVW01000004">
    <property type="protein sequence ID" value="SCZ37265.1"/>
    <property type="molecule type" value="Genomic_DNA"/>
</dbReference>
<evidence type="ECO:0000313" key="11">
    <source>
        <dbReference type="Proteomes" id="UP000199347"/>
    </source>
</evidence>
<dbReference type="STRING" id="1120955.SAMN03080610_02137"/>
<feature type="chain" id="PRO_5011631588" evidence="8">
    <location>
        <begin position="25"/>
        <end position="416"/>
    </location>
</feature>
<evidence type="ECO:0000256" key="6">
    <source>
        <dbReference type="ARBA" id="ARBA00023316"/>
    </source>
</evidence>
<dbReference type="Gene3D" id="2.40.440.10">
    <property type="entry name" value="L,D-transpeptidase catalytic domain-like"/>
    <property type="match status" value="1"/>
</dbReference>
<evidence type="ECO:0000256" key="5">
    <source>
        <dbReference type="ARBA" id="ARBA00022984"/>
    </source>
</evidence>
<feature type="signal peptide" evidence="8">
    <location>
        <begin position="1"/>
        <end position="24"/>
    </location>
</feature>
<comment type="pathway">
    <text evidence="1 7">Cell wall biogenesis; peptidoglycan biosynthesis.</text>
</comment>
<dbReference type="Pfam" id="PF03734">
    <property type="entry name" value="YkuD"/>
    <property type="match status" value="1"/>
</dbReference>
<keyword evidence="8" id="KW-0732">Signal</keyword>
<dbReference type="GO" id="GO:0016740">
    <property type="term" value="F:transferase activity"/>
    <property type="evidence" value="ECO:0007669"/>
    <property type="project" value="UniProtKB-KW"/>
</dbReference>
<dbReference type="SUPFAM" id="SSF47090">
    <property type="entry name" value="PGBD-like"/>
    <property type="match status" value="1"/>
</dbReference>
<evidence type="ECO:0000256" key="4">
    <source>
        <dbReference type="ARBA" id="ARBA00022960"/>
    </source>
</evidence>
<keyword evidence="4 7" id="KW-0133">Cell shape</keyword>
<protein>
    <submittedName>
        <fullName evidence="10">Putative peptidoglycan binding domain-containing protein</fullName>
    </submittedName>
</protein>
<dbReference type="Proteomes" id="UP000199347">
    <property type="component" value="Unassembled WGS sequence"/>
</dbReference>
<dbReference type="UniPathway" id="UPA00219"/>
<keyword evidence="11" id="KW-1185">Reference proteome</keyword>
<evidence type="ECO:0000256" key="7">
    <source>
        <dbReference type="PROSITE-ProRule" id="PRU01373"/>
    </source>
</evidence>
<dbReference type="InterPro" id="IPR005490">
    <property type="entry name" value="LD_TPept_cat_dom"/>
</dbReference>
<keyword evidence="5 7" id="KW-0573">Peptidoglycan synthesis</keyword>
<dbReference type="GO" id="GO:0008360">
    <property type="term" value="P:regulation of cell shape"/>
    <property type="evidence" value="ECO:0007669"/>
    <property type="project" value="UniProtKB-UniRule"/>
</dbReference>
<dbReference type="InterPro" id="IPR052905">
    <property type="entry name" value="LD-transpeptidase_YkuD-like"/>
</dbReference>
<feature type="active site" description="Proton donor/acceptor" evidence="7">
    <location>
        <position position="308"/>
    </location>
</feature>
<comment type="similarity">
    <text evidence="2">Belongs to the YkuD family.</text>
</comment>
<dbReference type="PANTHER" id="PTHR41533">
    <property type="entry name" value="L,D-TRANSPEPTIDASE HI_1667-RELATED"/>
    <property type="match status" value="1"/>
</dbReference>
<dbReference type="GO" id="GO:0071555">
    <property type="term" value="P:cell wall organization"/>
    <property type="evidence" value="ECO:0007669"/>
    <property type="project" value="UniProtKB-UniRule"/>
</dbReference>
<dbReference type="PROSITE" id="PS52029">
    <property type="entry name" value="LD_TPASE"/>
    <property type="match status" value="1"/>
</dbReference>
<organism evidence="10 11">
    <name type="scientific">Afifella marina DSM 2698</name>
    <dbReference type="NCBI Taxonomy" id="1120955"/>
    <lineage>
        <taxon>Bacteria</taxon>
        <taxon>Pseudomonadati</taxon>
        <taxon>Pseudomonadota</taxon>
        <taxon>Alphaproteobacteria</taxon>
        <taxon>Hyphomicrobiales</taxon>
        <taxon>Afifellaceae</taxon>
        <taxon>Afifella</taxon>
    </lineage>
</organism>
<dbReference type="Pfam" id="PF01471">
    <property type="entry name" value="PG_binding_1"/>
    <property type="match status" value="1"/>
</dbReference>
<feature type="active site" description="Nucleophile" evidence="7">
    <location>
        <position position="327"/>
    </location>
</feature>
<sequence>MTAFSLLRSSLCAAALVFPLAAQAQNMMPVNQSEWSESFDTGPRTAAPVTSTVPILSPYTVPAMDQAIEWYQGLVDAGGWNSVPSEPTLKIGMRHPNVVALRQRLIASGDLRQTTGSDAFDSYVQSAVMRFQERHGIPADGVVGAGTFKALNVPAEVRLNQLRVNRERIAAMKDPASRYVMVNVPGAQIEVVEDGHVVSRHTAVVGKVDRQTPLLSSKIHEINFNPYWTVPNSIIRKDLIPKMQKDPEYLTRNRIRIFTQKGEELQPSQVNWHSDEAINYMFKQDPGDQNSLGSVRMNFYNPYSVFLHDTPSKGLFGSDYRFESSGCVRVMNVRELVAWILRDNGYTRATVDQTIRSGERLDVEVTNPPALYTVYFTAWTTGDGVVHFRDDIYNFDAPGEVALNQPSELIGSPLPQ</sequence>
<evidence type="ECO:0000256" key="2">
    <source>
        <dbReference type="ARBA" id="ARBA00005992"/>
    </source>
</evidence>
<evidence type="ECO:0000313" key="10">
    <source>
        <dbReference type="EMBL" id="SCZ37265.1"/>
    </source>
</evidence>
<dbReference type="SUPFAM" id="SSF141523">
    <property type="entry name" value="L,D-transpeptidase catalytic domain-like"/>
    <property type="match status" value="1"/>
</dbReference>
<evidence type="ECO:0000256" key="1">
    <source>
        <dbReference type="ARBA" id="ARBA00004752"/>
    </source>
</evidence>
<dbReference type="InterPro" id="IPR036366">
    <property type="entry name" value="PGBDSf"/>
</dbReference>
<keyword evidence="6 7" id="KW-0961">Cell wall biogenesis/degradation</keyword>
<dbReference type="InterPro" id="IPR036365">
    <property type="entry name" value="PGBD-like_sf"/>
</dbReference>
<evidence type="ECO:0000259" key="9">
    <source>
        <dbReference type="PROSITE" id="PS52029"/>
    </source>
</evidence>
<dbReference type="PANTHER" id="PTHR41533:SF2">
    <property type="entry name" value="BLR7131 PROTEIN"/>
    <property type="match status" value="1"/>
</dbReference>
<dbReference type="AlphaFoldDB" id="A0A1G5NIM8"/>
<dbReference type="GO" id="GO:0004180">
    <property type="term" value="F:carboxypeptidase activity"/>
    <property type="evidence" value="ECO:0007669"/>
    <property type="project" value="UniProtKB-ARBA"/>
</dbReference>
<proteinExistence type="inferred from homology"/>